<keyword evidence="5" id="KW-0597">Phosphoprotein</keyword>
<keyword evidence="12" id="KW-1185">Reference proteome</keyword>
<accession>A0A9Q0ME02</accession>
<evidence type="ECO:0000256" key="4">
    <source>
        <dbReference type="ARBA" id="ARBA00022454"/>
    </source>
</evidence>
<evidence type="ECO:0000256" key="3">
    <source>
        <dbReference type="ARBA" id="ARBA00016738"/>
    </source>
</evidence>
<dbReference type="PANTHER" id="PTHR13557:SF1">
    <property type="entry name" value="COILED-COIL DOMAIN-CONTAINING PROTEIN 86"/>
    <property type="match status" value="1"/>
</dbReference>
<evidence type="ECO:0000256" key="1">
    <source>
        <dbReference type="ARBA" id="ARBA00004286"/>
    </source>
</evidence>
<protein>
    <recommendedName>
        <fullName evidence="3">Coiled-coil domain-containing protein 86</fullName>
    </recommendedName>
</protein>
<evidence type="ECO:0000256" key="5">
    <source>
        <dbReference type="ARBA" id="ARBA00022553"/>
    </source>
</evidence>
<keyword evidence="7 10" id="KW-0175">Coiled coil</keyword>
<evidence type="ECO:0000256" key="6">
    <source>
        <dbReference type="ARBA" id="ARBA00022934"/>
    </source>
</evidence>
<dbReference type="InterPro" id="IPR026570">
    <property type="entry name" value="CCDC86"/>
</dbReference>
<dbReference type="AlphaFoldDB" id="A0A9Q0ME02"/>
<proteinExistence type="predicted"/>
<reference evidence="11" key="1">
    <citation type="submission" date="2022-12" db="EMBL/GenBank/DDBJ databases">
        <title>Genome assemblies of Blomia tropicalis.</title>
        <authorList>
            <person name="Cui Y."/>
        </authorList>
    </citation>
    <scope>NUCLEOTIDE SEQUENCE</scope>
    <source>
        <tissue evidence="11">Adult mites</tissue>
    </source>
</reference>
<evidence type="ECO:0000256" key="7">
    <source>
        <dbReference type="ARBA" id="ARBA00023054"/>
    </source>
</evidence>
<keyword evidence="8" id="KW-0539">Nucleus</keyword>
<dbReference type="GO" id="GO:0005694">
    <property type="term" value="C:chromosome"/>
    <property type="evidence" value="ECO:0007669"/>
    <property type="project" value="UniProtKB-SubCell"/>
</dbReference>
<gene>
    <name evidence="11" type="ORF">RDWZM_002412</name>
</gene>
<sequence>MATISSKLKKSKSTPFNRSLVLAKPIKSSWKKKMELKNEKRNVKAIEKNLKVAKQALIDENRRRREENQKRREENTKKAEIVQKITNIKKIGKKGVKRVRKAV</sequence>
<comment type="caution">
    <text evidence="11">The sequence shown here is derived from an EMBL/GenBank/DDBJ whole genome shotgun (WGS) entry which is preliminary data.</text>
</comment>
<evidence type="ECO:0000256" key="10">
    <source>
        <dbReference type="SAM" id="Coils"/>
    </source>
</evidence>
<organism evidence="11 12">
    <name type="scientific">Blomia tropicalis</name>
    <name type="common">Mite</name>
    <dbReference type="NCBI Taxonomy" id="40697"/>
    <lineage>
        <taxon>Eukaryota</taxon>
        <taxon>Metazoa</taxon>
        <taxon>Ecdysozoa</taxon>
        <taxon>Arthropoda</taxon>
        <taxon>Chelicerata</taxon>
        <taxon>Arachnida</taxon>
        <taxon>Acari</taxon>
        <taxon>Acariformes</taxon>
        <taxon>Sarcoptiformes</taxon>
        <taxon>Astigmata</taxon>
        <taxon>Glycyphagoidea</taxon>
        <taxon>Echimyopodidae</taxon>
        <taxon>Blomia</taxon>
    </lineage>
</organism>
<evidence type="ECO:0000256" key="2">
    <source>
        <dbReference type="ARBA" id="ARBA00004604"/>
    </source>
</evidence>
<dbReference type="Proteomes" id="UP001142055">
    <property type="component" value="Chromosome 1"/>
</dbReference>
<keyword evidence="4" id="KW-0158">Chromosome</keyword>
<feature type="coiled-coil region" evidence="10">
    <location>
        <begin position="36"/>
        <end position="70"/>
    </location>
</feature>
<comment type="subcellular location">
    <subcellularLocation>
        <location evidence="1">Chromosome</location>
    </subcellularLocation>
    <subcellularLocation>
        <location evidence="2">Nucleus</location>
        <location evidence="2">Nucleolus</location>
    </subcellularLocation>
</comment>
<evidence type="ECO:0000256" key="9">
    <source>
        <dbReference type="ARBA" id="ARBA00093307"/>
    </source>
</evidence>
<evidence type="ECO:0000256" key="8">
    <source>
        <dbReference type="ARBA" id="ARBA00023242"/>
    </source>
</evidence>
<name>A0A9Q0ME02_BLOTA</name>
<dbReference type="PANTHER" id="PTHR13557">
    <property type="entry name" value="COILED-COIL DOMAIN-CONTAINING PROTEIN 86"/>
    <property type="match status" value="1"/>
</dbReference>
<dbReference type="EMBL" id="JAPWDV010000001">
    <property type="protein sequence ID" value="KAJ6223867.1"/>
    <property type="molecule type" value="Genomic_DNA"/>
</dbReference>
<dbReference type="GO" id="GO:0005730">
    <property type="term" value="C:nucleolus"/>
    <property type="evidence" value="ECO:0007669"/>
    <property type="project" value="UniProtKB-SubCell"/>
</dbReference>
<evidence type="ECO:0000313" key="11">
    <source>
        <dbReference type="EMBL" id="KAJ6223867.1"/>
    </source>
</evidence>
<evidence type="ECO:0000313" key="12">
    <source>
        <dbReference type="Proteomes" id="UP001142055"/>
    </source>
</evidence>
<keyword evidence="6" id="KW-0164">Citrullination</keyword>
<comment type="function">
    <text evidence="9">Required for proper chromosome segregation during mitosis and error-free mitotic progression.</text>
</comment>